<reference evidence="2 3" key="1">
    <citation type="submission" date="2018-12" db="EMBL/GenBank/DDBJ databases">
        <authorList>
            <consortium name="Pathogen Informatics"/>
        </authorList>
    </citation>
    <scope>NUCLEOTIDE SEQUENCE [LARGE SCALE GENOMIC DNA]</scope>
    <source>
        <strain evidence="2 3">NCTC10036</strain>
    </source>
</reference>
<dbReference type="RefSeq" id="WP_126532181.1">
    <property type="nucleotide sequence ID" value="NZ_LR134493.1"/>
</dbReference>
<protein>
    <submittedName>
        <fullName evidence="2">Uncharacterized protein</fullName>
    </submittedName>
</protein>
<evidence type="ECO:0000256" key="1">
    <source>
        <dbReference type="SAM" id="Phobius"/>
    </source>
</evidence>
<gene>
    <name evidence="2" type="ORF">NCTC10036_03575</name>
</gene>
<sequence length="84" mass="9431">MFKTVALFAICFLVSFLVLNKVPLLKELVDSTVIMLGDWMNEAGIAKTDGERDPAFLPVVLGYLLITAALLMSAIRWSIRKFKR</sequence>
<dbReference type="AlphaFoldDB" id="A0A448SNH5"/>
<feature type="transmembrane region" description="Helical" evidence="1">
    <location>
        <begin position="55"/>
        <end position="75"/>
    </location>
</feature>
<keyword evidence="1" id="KW-0812">Transmembrane</keyword>
<proteinExistence type="predicted"/>
<dbReference type="Proteomes" id="UP000281904">
    <property type="component" value="Chromosome"/>
</dbReference>
<keyword evidence="1" id="KW-0472">Membrane</keyword>
<accession>A0A448SNH5</accession>
<name>A0A448SNH5_SERRU</name>
<organism evidence="2 3">
    <name type="scientific">Serratia rubidaea</name>
    <name type="common">Serratia marinorubra</name>
    <dbReference type="NCBI Taxonomy" id="61652"/>
    <lineage>
        <taxon>Bacteria</taxon>
        <taxon>Pseudomonadati</taxon>
        <taxon>Pseudomonadota</taxon>
        <taxon>Gammaproteobacteria</taxon>
        <taxon>Enterobacterales</taxon>
        <taxon>Yersiniaceae</taxon>
        <taxon>Serratia</taxon>
    </lineage>
</organism>
<evidence type="ECO:0000313" key="2">
    <source>
        <dbReference type="EMBL" id="VEI69225.1"/>
    </source>
</evidence>
<evidence type="ECO:0000313" key="3">
    <source>
        <dbReference type="Proteomes" id="UP000281904"/>
    </source>
</evidence>
<dbReference type="EMBL" id="LR134493">
    <property type="protein sequence ID" value="VEI69225.1"/>
    <property type="molecule type" value="Genomic_DNA"/>
</dbReference>
<keyword evidence="1" id="KW-1133">Transmembrane helix</keyword>